<sequence length="369" mass="42270">MILKKIFYNCVKSFPASRSSLKSTAVNNFLEYGNDNAFINYITGRSDEESERKRPKVEDIDVRIADLFDLVSGTSTGAIIAFGLVVSDGKNRPKLRENEIVDIYGKERNPIFKYKGIVPRIIFKLPSFHYDHTGIGKLLYDYFDDKKITNSTDDIVNDIKVVIPSYNITKSKRAFFANFDHIPEERQEMSYTIQGALMREALRASTAAPTYFQSAKIYHKNRAKDEKPDEFVDGGVFMNHPSFKAYSDAKRHFKKSPIVVCSFGAGFYKLTENLGNKTVGWIEPLISLFMAEESISNNICMETIANLDPKLTYYRLTTKLKDKIDLDSIDEKDITNLKDKAKEIIENPRSKFEKLVEELSDHYIAKYNV</sequence>
<proteinExistence type="predicted"/>
<dbReference type="GO" id="GO:0046486">
    <property type="term" value="P:glycerolipid metabolic process"/>
    <property type="evidence" value="ECO:0007669"/>
    <property type="project" value="UniProtKB-ARBA"/>
</dbReference>
<evidence type="ECO:0000256" key="1">
    <source>
        <dbReference type="ARBA" id="ARBA00022801"/>
    </source>
</evidence>
<dbReference type="SUPFAM" id="SSF52151">
    <property type="entry name" value="FabD/lysophospholipase-like"/>
    <property type="match status" value="1"/>
</dbReference>
<keyword evidence="1 4" id="KW-0378">Hydrolase</keyword>
<evidence type="ECO:0000259" key="5">
    <source>
        <dbReference type="PROSITE" id="PS51635"/>
    </source>
</evidence>
<dbReference type="OrthoDB" id="1658288at2759"/>
<evidence type="ECO:0000313" key="7">
    <source>
        <dbReference type="Proteomes" id="UP000439903"/>
    </source>
</evidence>
<protein>
    <submittedName>
        <fullName evidence="6">Patatin</fullName>
    </submittedName>
</protein>
<dbReference type="InterPro" id="IPR016035">
    <property type="entry name" value="Acyl_Trfase/lysoPLipase"/>
</dbReference>
<reference evidence="6 7" key="1">
    <citation type="journal article" date="2019" name="Environ. Microbiol.">
        <title>At the nexus of three kingdoms: the genome of the mycorrhizal fungus Gigaspora margarita provides insights into plant, endobacterial and fungal interactions.</title>
        <authorList>
            <person name="Venice F."/>
            <person name="Ghignone S."/>
            <person name="Salvioli di Fossalunga A."/>
            <person name="Amselem J."/>
            <person name="Novero M."/>
            <person name="Xianan X."/>
            <person name="Sedzielewska Toro K."/>
            <person name="Morin E."/>
            <person name="Lipzen A."/>
            <person name="Grigoriev I.V."/>
            <person name="Henrissat B."/>
            <person name="Martin F.M."/>
            <person name="Bonfante P."/>
        </authorList>
    </citation>
    <scope>NUCLEOTIDE SEQUENCE [LARGE SCALE GENOMIC DNA]</scope>
    <source>
        <strain evidence="6 7">BEG34</strain>
    </source>
</reference>
<comment type="caution">
    <text evidence="4">Lacks conserved residue(s) required for the propagation of feature annotation.</text>
</comment>
<keyword evidence="7" id="KW-1185">Reference proteome</keyword>
<dbReference type="GO" id="GO:0016020">
    <property type="term" value="C:membrane"/>
    <property type="evidence" value="ECO:0007669"/>
    <property type="project" value="TreeGrafter"/>
</dbReference>
<keyword evidence="2 4" id="KW-0442">Lipid degradation</keyword>
<feature type="active site" description="Nucleophile" evidence="4">
    <location>
        <position position="75"/>
    </location>
</feature>
<name>A0A8H3WW07_GIGMA</name>
<feature type="short sequence motif" description="DGA/G" evidence="4">
    <location>
        <begin position="233"/>
        <end position="235"/>
    </location>
</feature>
<dbReference type="InterPro" id="IPR002641">
    <property type="entry name" value="PNPLA_dom"/>
</dbReference>
<dbReference type="CDD" id="cd07199">
    <property type="entry name" value="Pat17_PNPLA8_PNPLA9_like"/>
    <property type="match status" value="1"/>
</dbReference>
<evidence type="ECO:0000313" key="6">
    <source>
        <dbReference type="EMBL" id="KAF0360613.1"/>
    </source>
</evidence>
<accession>A0A8H3WW07</accession>
<dbReference type="Gene3D" id="3.40.1090.10">
    <property type="entry name" value="Cytosolic phospholipase A2 catalytic domain"/>
    <property type="match status" value="1"/>
</dbReference>
<dbReference type="PANTHER" id="PTHR24185">
    <property type="entry name" value="CALCIUM-INDEPENDENT PHOSPHOLIPASE A2-GAMMA"/>
    <property type="match status" value="1"/>
</dbReference>
<comment type="caution">
    <text evidence="6">The sequence shown here is derived from an EMBL/GenBank/DDBJ whole genome shotgun (WGS) entry which is preliminary data.</text>
</comment>
<dbReference type="GO" id="GO:0016042">
    <property type="term" value="P:lipid catabolic process"/>
    <property type="evidence" value="ECO:0007669"/>
    <property type="project" value="UniProtKB-UniRule"/>
</dbReference>
<evidence type="ECO:0000256" key="4">
    <source>
        <dbReference type="PROSITE-ProRule" id="PRU01161"/>
    </source>
</evidence>
<feature type="active site" description="Proton acceptor" evidence="4">
    <location>
        <position position="233"/>
    </location>
</feature>
<dbReference type="PANTHER" id="PTHR24185:SF1">
    <property type="entry name" value="CALCIUM-INDEPENDENT PHOSPHOLIPASE A2-GAMMA"/>
    <property type="match status" value="1"/>
</dbReference>
<keyword evidence="3 4" id="KW-0443">Lipid metabolism</keyword>
<dbReference type="AlphaFoldDB" id="A0A8H3WW07"/>
<dbReference type="Pfam" id="PF01734">
    <property type="entry name" value="Patatin"/>
    <property type="match status" value="1"/>
</dbReference>
<feature type="domain" description="PNPLA" evidence="5">
    <location>
        <begin position="30"/>
        <end position="246"/>
    </location>
</feature>
<dbReference type="GO" id="GO:0006631">
    <property type="term" value="P:fatty acid metabolic process"/>
    <property type="evidence" value="ECO:0007669"/>
    <property type="project" value="TreeGrafter"/>
</dbReference>
<evidence type="ECO:0000256" key="3">
    <source>
        <dbReference type="ARBA" id="ARBA00023098"/>
    </source>
</evidence>
<dbReference type="EMBL" id="WTPW01002918">
    <property type="protein sequence ID" value="KAF0360613.1"/>
    <property type="molecule type" value="Genomic_DNA"/>
</dbReference>
<dbReference type="GO" id="GO:0004620">
    <property type="term" value="F:phospholipase activity"/>
    <property type="evidence" value="ECO:0007669"/>
    <property type="project" value="TreeGrafter"/>
</dbReference>
<dbReference type="Proteomes" id="UP000439903">
    <property type="component" value="Unassembled WGS sequence"/>
</dbReference>
<gene>
    <name evidence="6" type="ORF">F8M41_014285</name>
</gene>
<dbReference type="PROSITE" id="PS51635">
    <property type="entry name" value="PNPLA"/>
    <property type="match status" value="1"/>
</dbReference>
<organism evidence="6 7">
    <name type="scientific">Gigaspora margarita</name>
    <dbReference type="NCBI Taxonomy" id="4874"/>
    <lineage>
        <taxon>Eukaryota</taxon>
        <taxon>Fungi</taxon>
        <taxon>Fungi incertae sedis</taxon>
        <taxon>Mucoromycota</taxon>
        <taxon>Glomeromycotina</taxon>
        <taxon>Glomeromycetes</taxon>
        <taxon>Diversisporales</taxon>
        <taxon>Gigasporaceae</taxon>
        <taxon>Gigaspora</taxon>
    </lineage>
</organism>
<evidence type="ECO:0000256" key="2">
    <source>
        <dbReference type="ARBA" id="ARBA00022963"/>
    </source>
</evidence>
<feature type="short sequence motif" description="GXSXG" evidence="4">
    <location>
        <begin position="73"/>
        <end position="77"/>
    </location>
</feature>